<dbReference type="PIRSF" id="PIRSF001586">
    <property type="entry name" value="FGAM_synth_I"/>
    <property type="match status" value="1"/>
</dbReference>
<evidence type="ECO:0000256" key="8">
    <source>
        <dbReference type="HAMAP-Rule" id="MF_00421"/>
    </source>
</evidence>
<proteinExistence type="inferred from homology"/>
<evidence type="ECO:0000256" key="3">
    <source>
        <dbReference type="ARBA" id="ARBA00022741"/>
    </source>
</evidence>
<dbReference type="HAMAP" id="MF_00421">
    <property type="entry name" value="PurQ"/>
    <property type="match status" value="1"/>
</dbReference>
<dbReference type="InterPro" id="IPR010075">
    <property type="entry name" value="PRibForGlyAmidine_synth_PurQ"/>
</dbReference>
<dbReference type="PROSITE" id="PS51273">
    <property type="entry name" value="GATASE_TYPE_1"/>
    <property type="match status" value="1"/>
</dbReference>
<dbReference type="GO" id="GO:0004359">
    <property type="term" value="F:glutaminase activity"/>
    <property type="evidence" value="ECO:0007669"/>
    <property type="project" value="UniProtKB-EC"/>
</dbReference>
<protein>
    <recommendedName>
        <fullName evidence="8">Phosphoribosylformylglycinamidine synthase subunit PurQ</fullName>
        <shortName evidence="8">FGAM synthase</shortName>
        <ecNumber evidence="8">6.3.5.3</ecNumber>
    </recommendedName>
    <alternativeName>
        <fullName evidence="8">Formylglycinamide ribonucleotide amidotransferase subunit I</fullName>
        <shortName evidence="8">FGAR amidotransferase I</shortName>
        <shortName evidence="8">FGAR-AT I</shortName>
    </alternativeName>
    <alternativeName>
        <fullName evidence="8">Glutaminase PurQ</fullName>
        <ecNumber evidence="8">3.5.1.2</ecNumber>
    </alternativeName>
    <alternativeName>
        <fullName evidence="8">Phosphoribosylformylglycinamidine synthase subunit I</fullName>
    </alternativeName>
</protein>
<dbReference type="EC" id="6.3.5.3" evidence="8"/>
<evidence type="ECO:0000256" key="4">
    <source>
        <dbReference type="ARBA" id="ARBA00022755"/>
    </source>
</evidence>
<evidence type="ECO:0000313" key="10">
    <source>
        <dbReference type="Proteomes" id="UP000565078"/>
    </source>
</evidence>
<dbReference type="PANTHER" id="PTHR10099">
    <property type="entry name" value="PHOSPHORIBOSYLFORMYLGLYCINAMIDINE SYNTHASE"/>
    <property type="match status" value="1"/>
</dbReference>
<gene>
    <name evidence="8 9" type="primary">purQ</name>
    <name evidence="9" type="ORF">HA254_01995</name>
</gene>
<dbReference type="Pfam" id="PF13507">
    <property type="entry name" value="GATase_5"/>
    <property type="match status" value="1"/>
</dbReference>
<organism evidence="9 10">
    <name type="scientific">Candidatus Iainarchaeum sp</name>
    <dbReference type="NCBI Taxonomy" id="3101447"/>
    <lineage>
        <taxon>Archaea</taxon>
        <taxon>Candidatus Iainarchaeota</taxon>
        <taxon>Candidatus Iainarchaeia</taxon>
        <taxon>Candidatus Iainarchaeales</taxon>
        <taxon>Candidatus Iainarchaeaceae</taxon>
        <taxon>Candidatus Iainarchaeum</taxon>
    </lineage>
</organism>
<dbReference type="PANTHER" id="PTHR10099:SF1">
    <property type="entry name" value="PHOSPHORIBOSYLFORMYLGLYCINAMIDINE SYNTHASE"/>
    <property type="match status" value="1"/>
</dbReference>
<dbReference type="GO" id="GO:0006189">
    <property type="term" value="P:'de novo' IMP biosynthetic process"/>
    <property type="evidence" value="ECO:0007669"/>
    <property type="project" value="UniProtKB-UniRule"/>
</dbReference>
<dbReference type="InterPro" id="IPR029062">
    <property type="entry name" value="Class_I_gatase-like"/>
</dbReference>
<sequence>MAIKAIVLRAAGTNCDAETFFALQKAGFEAGKVHVNELINGSKNLSDYALLAIPGGFSAGDYLGSGKVFANKILFKLNNEVPDFIKQGNLLIGICNGFQVLVKAGILPGFGGNYNEQLTTLTLNNPAGFQCRWVKLKGQKSRSVFTKGIEELNVPIAHGEGNFIVKDKGTLEKLYAKNQVVFKYEENPNGSTDSIAGICDESGRVLGLMPHPERNLFGINAPNSAYGKIPEEGEGMKIFRNAFEYLKK</sequence>
<accession>A0A7J4IV50</accession>
<comment type="subcellular location">
    <subcellularLocation>
        <location evidence="8">Cytoplasm</location>
    </subcellularLocation>
</comment>
<dbReference type="EMBL" id="DUGC01000035">
    <property type="protein sequence ID" value="HIH09418.1"/>
    <property type="molecule type" value="Genomic_DNA"/>
</dbReference>
<dbReference type="SMART" id="SM01211">
    <property type="entry name" value="GATase_5"/>
    <property type="match status" value="1"/>
</dbReference>
<dbReference type="Gene3D" id="3.40.50.880">
    <property type="match status" value="1"/>
</dbReference>
<keyword evidence="3 8" id="KW-0547">Nucleotide-binding</keyword>
<keyword evidence="5 8" id="KW-0378">Hydrolase</keyword>
<feature type="active site" evidence="8">
    <location>
        <position position="213"/>
    </location>
</feature>
<comment type="subunit">
    <text evidence="8">Part of the FGAM synthase complex composed of 1 PurL, 1 PurQ and 2 PurS subunits.</text>
</comment>
<feature type="active site" description="Nucleophile" evidence="8">
    <location>
        <position position="95"/>
    </location>
</feature>
<comment type="catalytic activity">
    <reaction evidence="8">
        <text>N(2)-formyl-N(1)-(5-phospho-beta-D-ribosyl)glycinamide + L-glutamine + ATP + H2O = 2-formamido-N(1)-(5-O-phospho-beta-D-ribosyl)acetamidine + L-glutamate + ADP + phosphate + H(+)</text>
        <dbReference type="Rhea" id="RHEA:17129"/>
        <dbReference type="ChEBI" id="CHEBI:15377"/>
        <dbReference type="ChEBI" id="CHEBI:15378"/>
        <dbReference type="ChEBI" id="CHEBI:29985"/>
        <dbReference type="ChEBI" id="CHEBI:30616"/>
        <dbReference type="ChEBI" id="CHEBI:43474"/>
        <dbReference type="ChEBI" id="CHEBI:58359"/>
        <dbReference type="ChEBI" id="CHEBI:147286"/>
        <dbReference type="ChEBI" id="CHEBI:147287"/>
        <dbReference type="ChEBI" id="CHEBI:456216"/>
        <dbReference type="EC" id="6.3.5.3"/>
    </reaction>
</comment>
<dbReference type="GO" id="GO:0005524">
    <property type="term" value="F:ATP binding"/>
    <property type="evidence" value="ECO:0007669"/>
    <property type="project" value="UniProtKB-KW"/>
</dbReference>
<keyword evidence="2 8" id="KW-0436">Ligase</keyword>
<dbReference type="CDD" id="cd01740">
    <property type="entry name" value="GATase1_FGAR_AT"/>
    <property type="match status" value="1"/>
</dbReference>
<comment type="caution">
    <text evidence="9">The sequence shown here is derived from an EMBL/GenBank/DDBJ whole genome shotgun (WGS) entry which is preliminary data.</text>
</comment>
<dbReference type="EC" id="3.5.1.2" evidence="8"/>
<evidence type="ECO:0000256" key="5">
    <source>
        <dbReference type="ARBA" id="ARBA00022801"/>
    </source>
</evidence>
<dbReference type="SUPFAM" id="SSF52317">
    <property type="entry name" value="Class I glutamine amidotransferase-like"/>
    <property type="match status" value="1"/>
</dbReference>
<dbReference type="UniPathway" id="UPA00074">
    <property type="reaction ID" value="UER00128"/>
</dbReference>
<dbReference type="Proteomes" id="UP000565078">
    <property type="component" value="Unassembled WGS sequence"/>
</dbReference>
<dbReference type="GO" id="GO:0005737">
    <property type="term" value="C:cytoplasm"/>
    <property type="evidence" value="ECO:0007669"/>
    <property type="project" value="UniProtKB-SubCell"/>
</dbReference>
<evidence type="ECO:0000256" key="1">
    <source>
        <dbReference type="ARBA" id="ARBA00022490"/>
    </source>
</evidence>
<evidence type="ECO:0000256" key="2">
    <source>
        <dbReference type="ARBA" id="ARBA00022598"/>
    </source>
</evidence>
<comment type="function">
    <text evidence="8">Part of the phosphoribosylformylglycinamidine synthase complex involved in the purines biosynthetic pathway. Catalyzes the ATP-dependent conversion of formylglycinamide ribonucleotide (FGAR) and glutamine to yield formylglycinamidine ribonucleotide (FGAM) and glutamate. The FGAM synthase complex is composed of three subunits. PurQ produces an ammonia molecule by converting glutamine to glutamate. PurL transfers the ammonia molecule to FGAR to form FGAM in an ATP-dependent manner. PurS interacts with PurQ and PurL and is thought to assist in the transfer of the ammonia molecule from PurQ to PurL.</text>
</comment>
<keyword evidence="6 8" id="KW-0067">ATP-binding</keyword>
<keyword evidence="4 8" id="KW-0658">Purine biosynthesis</keyword>
<keyword evidence="7 8" id="KW-0315">Glutamine amidotransferase</keyword>
<comment type="catalytic activity">
    <reaction evidence="8">
        <text>L-glutamine + H2O = L-glutamate + NH4(+)</text>
        <dbReference type="Rhea" id="RHEA:15889"/>
        <dbReference type="ChEBI" id="CHEBI:15377"/>
        <dbReference type="ChEBI" id="CHEBI:28938"/>
        <dbReference type="ChEBI" id="CHEBI:29985"/>
        <dbReference type="ChEBI" id="CHEBI:58359"/>
        <dbReference type="EC" id="3.5.1.2"/>
    </reaction>
</comment>
<dbReference type="GO" id="GO:0004642">
    <property type="term" value="F:phosphoribosylformylglycinamidine synthase activity"/>
    <property type="evidence" value="ECO:0007669"/>
    <property type="project" value="UniProtKB-UniRule"/>
</dbReference>
<dbReference type="AlphaFoldDB" id="A0A7J4IV50"/>
<evidence type="ECO:0000313" key="9">
    <source>
        <dbReference type="EMBL" id="HIH09418.1"/>
    </source>
</evidence>
<evidence type="ECO:0000256" key="7">
    <source>
        <dbReference type="ARBA" id="ARBA00022962"/>
    </source>
</evidence>
<dbReference type="NCBIfam" id="TIGR01737">
    <property type="entry name" value="FGAM_synth_I"/>
    <property type="match status" value="1"/>
</dbReference>
<evidence type="ECO:0000256" key="6">
    <source>
        <dbReference type="ARBA" id="ARBA00022840"/>
    </source>
</evidence>
<keyword evidence="1 8" id="KW-0963">Cytoplasm</keyword>
<comment type="pathway">
    <text evidence="8">Purine metabolism; IMP biosynthesis via de novo pathway; 5-amino-1-(5-phospho-D-ribosyl)imidazole from N(2)-formyl-N(1)-(5-phospho-D-ribosyl)glycinamide: step 1/2.</text>
</comment>
<name>A0A7J4IV50_9ARCH</name>
<reference evidence="10" key="1">
    <citation type="journal article" date="2020" name="bioRxiv">
        <title>A rank-normalized archaeal taxonomy based on genome phylogeny resolves widespread incomplete and uneven classifications.</title>
        <authorList>
            <person name="Rinke C."/>
            <person name="Chuvochina M."/>
            <person name="Mussig A.J."/>
            <person name="Chaumeil P.-A."/>
            <person name="Waite D.W."/>
            <person name="Whitman W.B."/>
            <person name="Parks D.H."/>
            <person name="Hugenholtz P."/>
        </authorList>
    </citation>
    <scope>NUCLEOTIDE SEQUENCE [LARGE SCALE GENOMIC DNA]</scope>
</reference>
<feature type="active site" evidence="8">
    <location>
        <position position="211"/>
    </location>
</feature>